<dbReference type="OrthoDB" id="247722at2157"/>
<reference evidence="3" key="1">
    <citation type="submission" date="2016-04" db="EMBL/GenBank/DDBJ databases">
        <authorList>
            <person name="Chen S.-C."/>
            <person name="Lai M.-C."/>
        </authorList>
    </citation>
    <scope>NUCLEOTIDE SEQUENCE [LARGE SCALE GENOMIC DNA]</scope>
    <source>
        <strain evidence="3">AB14</strain>
    </source>
</reference>
<dbReference type="Pfam" id="PF24035">
    <property type="entry name" value="DUF7344"/>
    <property type="match status" value="2"/>
</dbReference>
<organism evidence="2 3">
    <name type="scientific">Natrinema saccharevitans</name>
    <dbReference type="NCBI Taxonomy" id="301967"/>
    <lineage>
        <taxon>Archaea</taxon>
        <taxon>Methanobacteriati</taxon>
        <taxon>Methanobacteriota</taxon>
        <taxon>Stenosarchaea group</taxon>
        <taxon>Halobacteria</taxon>
        <taxon>Halobacteriales</taxon>
        <taxon>Natrialbaceae</taxon>
        <taxon>Natrinema</taxon>
    </lineage>
</organism>
<dbReference type="EMBL" id="LWLN01000001">
    <property type="protein sequence ID" value="OLZ41877.1"/>
    <property type="molecule type" value="Genomic_DNA"/>
</dbReference>
<proteinExistence type="predicted"/>
<dbReference type="Gene3D" id="1.10.10.10">
    <property type="entry name" value="Winged helix-like DNA-binding domain superfamily/Winged helix DNA-binding domain"/>
    <property type="match status" value="1"/>
</dbReference>
<feature type="domain" description="DUF7344" evidence="1">
    <location>
        <begin position="15"/>
        <end position="98"/>
    </location>
</feature>
<name>A0A1S8AZ32_9EURY</name>
<dbReference type="Proteomes" id="UP000189370">
    <property type="component" value="Unassembled WGS sequence"/>
</dbReference>
<sequence length="444" mass="47278">MSLPPALEPTTTAADVLADPHRRALLAVLRDREGQSPAAATAVGPAMPIADLGTEVAAVERGTPIVPDDHCERRHIELVHRHVPRLVDHGVLTRDAEGDEPTVALTAHPILDLEWVRTLLADPTGDAIPLDEETLTRTLEALREPRRLTVCTELASRGGSIAVDDLAAGVLVREGEADRPADAADPQRTAVATELAHKQLPALAAAGLATHDDESGRAALGTDAPHWDVDWLADGPLAEAAAFVRSDSTRRARLEREPSVPARAIARDPDESRRAGTDVESCWTLEGEANVAERGDEIAAGADQELFVMAPSAVLLGTTCLENMRNAADRGVDVYAASRSPRVRDTVRSTIPTATVCEPRFDWFSFPVDAPQCGYVLLADREAAMLVTAESGADDEDDESIRTGAITGEGRENALVSLVRAKLGPRLDRLATAGDETDGTPLPM</sequence>
<dbReference type="AlphaFoldDB" id="A0A1S8AZ32"/>
<accession>A0A1S8AZ32</accession>
<evidence type="ECO:0000259" key="1">
    <source>
        <dbReference type="Pfam" id="PF24035"/>
    </source>
</evidence>
<feature type="domain" description="DUF7344" evidence="1">
    <location>
        <begin position="140"/>
        <end position="217"/>
    </location>
</feature>
<dbReference type="InterPro" id="IPR036388">
    <property type="entry name" value="WH-like_DNA-bd_sf"/>
</dbReference>
<evidence type="ECO:0000313" key="2">
    <source>
        <dbReference type="EMBL" id="OLZ41877.1"/>
    </source>
</evidence>
<dbReference type="InterPro" id="IPR055768">
    <property type="entry name" value="DUF7344"/>
</dbReference>
<gene>
    <name evidence="2" type="ORF">A6E15_13180</name>
</gene>
<keyword evidence="3" id="KW-1185">Reference proteome</keyword>
<dbReference type="RefSeq" id="WP_076146913.1">
    <property type="nucleotide sequence ID" value="NZ_LWLN01000001.1"/>
</dbReference>
<evidence type="ECO:0000313" key="3">
    <source>
        <dbReference type="Proteomes" id="UP000189370"/>
    </source>
</evidence>
<comment type="caution">
    <text evidence="2">The sequence shown here is derived from an EMBL/GenBank/DDBJ whole genome shotgun (WGS) entry which is preliminary data.</text>
</comment>
<protein>
    <recommendedName>
        <fullName evidence="1">DUF7344 domain-containing protein</fullName>
    </recommendedName>
</protein>